<reference evidence="1 2" key="1">
    <citation type="submission" date="2021-03" db="EMBL/GenBank/DDBJ databases">
        <title>Genomic Encyclopedia of Type Strains, Phase IV (KMG-IV): sequencing the most valuable type-strain genomes for metagenomic binning, comparative biology and taxonomic classification.</title>
        <authorList>
            <person name="Goeker M."/>
        </authorList>
    </citation>
    <scope>NUCLEOTIDE SEQUENCE [LARGE SCALE GENOMIC DNA]</scope>
    <source>
        <strain evidence="1 2">DSM 26048</strain>
    </source>
</reference>
<evidence type="ECO:0008006" key="3">
    <source>
        <dbReference type="Google" id="ProtNLM"/>
    </source>
</evidence>
<protein>
    <recommendedName>
        <fullName evidence="3">Pectate lyase superfamily protein domain-containing protein</fullName>
    </recommendedName>
</protein>
<evidence type="ECO:0000313" key="2">
    <source>
        <dbReference type="Proteomes" id="UP001519287"/>
    </source>
</evidence>
<name>A0ABS4J3W1_9BACL</name>
<dbReference type="EMBL" id="JAGGLB010000026">
    <property type="protein sequence ID" value="MBP1994524.1"/>
    <property type="molecule type" value="Genomic_DNA"/>
</dbReference>
<evidence type="ECO:0000313" key="1">
    <source>
        <dbReference type="EMBL" id="MBP1994524.1"/>
    </source>
</evidence>
<gene>
    <name evidence="1" type="ORF">J2Z66_006163</name>
</gene>
<dbReference type="RefSeq" id="WP_209976369.1">
    <property type="nucleotide sequence ID" value="NZ_JAGGLB010000026.1"/>
</dbReference>
<dbReference type="InterPro" id="IPR006311">
    <property type="entry name" value="TAT_signal"/>
</dbReference>
<dbReference type="PROSITE" id="PS51318">
    <property type="entry name" value="TAT"/>
    <property type="match status" value="1"/>
</dbReference>
<keyword evidence="2" id="KW-1185">Reference proteome</keyword>
<accession>A0ABS4J3W1</accession>
<comment type="caution">
    <text evidence="1">The sequence shown here is derived from an EMBL/GenBank/DDBJ whole genome shotgun (WGS) entry which is preliminary data.</text>
</comment>
<dbReference type="Proteomes" id="UP001519287">
    <property type="component" value="Unassembled WGS sequence"/>
</dbReference>
<proteinExistence type="predicted"/>
<organism evidence="1 2">
    <name type="scientific">Paenibacillus eucommiae</name>
    <dbReference type="NCBI Taxonomy" id="1355755"/>
    <lineage>
        <taxon>Bacteria</taxon>
        <taxon>Bacillati</taxon>
        <taxon>Bacillota</taxon>
        <taxon>Bacilli</taxon>
        <taxon>Bacillales</taxon>
        <taxon>Paenibacillaceae</taxon>
        <taxon>Paenibacillus</taxon>
    </lineage>
</organism>
<dbReference type="Gene3D" id="2.60.120.260">
    <property type="entry name" value="Galactose-binding domain-like"/>
    <property type="match status" value="1"/>
</dbReference>
<sequence>MSEDKKMEDLQSPEQEKSLISRRKLLASLGMAGVALASTGLVNGAISKAYADPIESRTKVKDLMLGSSVTGPSTTTLTPNLKLKQTDPLDSIDVNGNFERIDSEFAGRSITPDFYKVGTGLDDTAAVQAAFDSGKPVIFNRDYYVKSVRMFGIDQKIDFNGFWLWGISSSSDTAAERDCVLEIAGLYLQLYNIKVIAYEFSLNYKCGVHWRSESNTRPAEHIKIYGLQINRFIVGLQYGAYLDDPSPLDAPQSENYIFGIHFRSVQNCMILNQPNGVLKIMGGVIDCSPYEWNTLSPTPYSHADAYCFYNKDTSLTIDNCAILKVASAEGYAFKGSVFTLSNCTIEIGSTWGYLEGDAYITQSDMGFQGGNYQHLFEVAPNTEGRLLLNRVFTKRTSGFGGISTAYVIHGLSAAPAYKVIIEKSKFHEWADYRIASSDRDRVHVEHTRFNFTDTDSVFYNKLVNDQESFTNLAVNVDTTGQYMAAVSDTNPKSGWMMYVYTGTGTVYFRKNTMDVPLGFQSAIEVKASSGISYIYSHPFPIPQGHAISFRGWAKYTTGGADETVKIVWVNASGVVIGSFTLITTADIKTTKWTQVVKAIAVPAAAASAYLQISADSGSILVSGMEVFAQQEILHRESFINQLNNALGTAGEGYIMKSPNGTSYKVTITDAGVLNCQVYP</sequence>